<gene>
    <name evidence="2" type="ORF">PCL_12610</name>
</gene>
<accession>A0A2U3E9R6</accession>
<feature type="region of interest" description="Disordered" evidence="1">
    <location>
        <begin position="159"/>
        <end position="204"/>
    </location>
</feature>
<name>A0A2U3E9R6_PURLI</name>
<proteinExistence type="predicted"/>
<sequence length="227" mass="24720">MQGTDERAAIQPPRDRLCEVWSCAMEAGMSRNGRLSTFGQPADRKSRNDRYCTGALSTRAVRQQRQPSHLGRRRLRHCKRVTATIRWELSPLPSFPGELQGYGAPRCEPDWGAGPSIRFAASRSFQVGCAADDSPTTGASRERLPFPISGAAPAGLHRPAVAPHSPTVHPKTPPNATPHNSARSGCVIRPPRSRPAQPMGDPADNQILFDKSIRPIRLTLPPPTLAC</sequence>
<protein>
    <submittedName>
        <fullName evidence="2">Uncharacterized protein</fullName>
    </submittedName>
</protein>
<organism evidence="2 3">
    <name type="scientific">Purpureocillium lilacinum</name>
    <name type="common">Paecilomyces lilacinus</name>
    <dbReference type="NCBI Taxonomy" id="33203"/>
    <lineage>
        <taxon>Eukaryota</taxon>
        <taxon>Fungi</taxon>
        <taxon>Dikarya</taxon>
        <taxon>Ascomycota</taxon>
        <taxon>Pezizomycotina</taxon>
        <taxon>Sordariomycetes</taxon>
        <taxon>Hypocreomycetidae</taxon>
        <taxon>Hypocreales</taxon>
        <taxon>Ophiocordycipitaceae</taxon>
        <taxon>Purpureocillium</taxon>
    </lineage>
</organism>
<evidence type="ECO:0000313" key="3">
    <source>
        <dbReference type="Proteomes" id="UP000245956"/>
    </source>
</evidence>
<reference evidence="2 3" key="1">
    <citation type="journal article" date="2016" name="Front. Microbiol.">
        <title>Genome and transcriptome sequences reveal the specific parasitism of the nematophagous Purpureocillium lilacinum 36-1.</title>
        <authorList>
            <person name="Xie J."/>
            <person name="Li S."/>
            <person name="Mo C."/>
            <person name="Xiao X."/>
            <person name="Peng D."/>
            <person name="Wang G."/>
            <person name="Xiao Y."/>
        </authorList>
    </citation>
    <scope>NUCLEOTIDE SEQUENCE [LARGE SCALE GENOMIC DNA]</scope>
    <source>
        <strain evidence="2 3">36-1</strain>
    </source>
</reference>
<evidence type="ECO:0000313" key="2">
    <source>
        <dbReference type="EMBL" id="PWI71242.1"/>
    </source>
</evidence>
<evidence type="ECO:0000256" key="1">
    <source>
        <dbReference type="SAM" id="MobiDB-lite"/>
    </source>
</evidence>
<comment type="caution">
    <text evidence="2">The sequence shown here is derived from an EMBL/GenBank/DDBJ whole genome shotgun (WGS) entry which is preliminary data.</text>
</comment>
<dbReference type="AlphaFoldDB" id="A0A2U3E9R6"/>
<dbReference type="Proteomes" id="UP000245956">
    <property type="component" value="Unassembled WGS sequence"/>
</dbReference>
<dbReference type="EMBL" id="LCWV01000008">
    <property type="protein sequence ID" value="PWI71242.1"/>
    <property type="molecule type" value="Genomic_DNA"/>
</dbReference>